<keyword evidence="2" id="KW-1133">Transmembrane helix</keyword>
<dbReference type="InterPro" id="IPR035992">
    <property type="entry name" value="Ricin_B-like_lectins"/>
</dbReference>
<dbReference type="AlphaFoldDB" id="A0A9W8XZZ7"/>
<reference evidence="3" key="1">
    <citation type="submission" date="2022-10" db="EMBL/GenBank/DDBJ databases">
        <title>Tapping the CABI collections for fungal endophytes: first genome assemblies for Collariella, Neodidymelliopsis, Ascochyta clinopodiicola, Didymella pomorum, Didymosphaeria variabile, Neocosmospora piperis and Neocucurbitaria cava.</title>
        <authorList>
            <person name="Hill R."/>
        </authorList>
    </citation>
    <scope>NUCLEOTIDE SEQUENCE</scope>
    <source>
        <strain evidence="3">IMI 356814</strain>
    </source>
</reference>
<keyword evidence="2" id="KW-0812">Transmembrane</keyword>
<evidence type="ECO:0008006" key="5">
    <source>
        <dbReference type="Google" id="ProtNLM"/>
    </source>
</evidence>
<evidence type="ECO:0000313" key="4">
    <source>
        <dbReference type="Proteomes" id="UP001140560"/>
    </source>
</evidence>
<dbReference type="OrthoDB" id="4158815at2759"/>
<evidence type="ECO:0000256" key="2">
    <source>
        <dbReference type="SAM" id="Phobius"/>
    </source>
</evidence>
<evidence type="ECO:0000256" key="1">
    <source>
        <dbReference type="SAM" id="MobiDB-lite"/>
    </source>
</evidence>
<dbReference type="Gene3D" id="2.80.10.50">
    <property type="match status" value="1"/>
</dbReference>
<organism evidence="3 4">
    <name type="scientific">Neocucurbitaria cava</name>
    <dbReference type="NCBI Taxonomy" id="798079"/>
    <lineage>
        <taxon>Eukaryota</taxon>
        <taxon>Fungi</taxon>
        <taxon>Dikarya</taxon>
        <taxon>Ascomycota</taxon>
        <taxon>Pezizomycotina</taxon>
        <taxon>Dothideomycetes</taxon>
        <taxon>Pleosporomycetidae</taxon>
        <taxon>Pleosporales</taxon>
        <taxon>Pleosporineae</taxon>
        <taxon>Cucurbitariaceae</taxon>
        <taxon>Neocucurbitaria</taxon>
    </lineage>
</organism>
<feature type="region of interest" description="Disordered" evidence="1">
    <location>
        <begin position="170"/>
        <end position="192"/>
    </location>
</feature>
<dbReference type="Proteomes" id="UP001140560">
    <property type="component" value="Unassembled WGS sequence"/>
</dbReference>
<accession>A0A9W8XZZ7</accession>
<keyword evidence="4" id="KW-1185">Reference proteome</keyword>
<gene>
    <name evidence="3" type="ORF">N0V83_009795</name>
</gene>
<comment type="caution">
    <text evidence="3">The sequence shown here is derived from an EMBL/GenBank/DDBJ whole genome shotgun (WGS) entry which is preliminary data.</text>
</comment>
<feature type="transmembrane region" description="Helical" evidence="2">
    <location>
        <begin position="196"/>
        <end position="218"/>
    </location>
</feature>
<sequence>MWYQLFIGTGTQSLVGTSPYSGSGSRGATFINSTDNTSGTQQWQIFQINSTTWTLRNQEGGPNAWLGTTLSSTEDNEGKTRPCMERGDVADASVYWTISPWGDGTWYFSNAANGTDYHMKRKDNGLMVMSPNITAPQNGQRWKFKNITAINNDKFSSVNLLGAVVATSTAPSSTSSIEPTSNNPNSSSGLSRGAQAAIGASIGGVALIALIVFGLFFWRRRKQRQALAYPPQELQGQPRAEHHPPITKYEMYHDGSARHEVPYSAVHEAPINEVPVELPGHV</sequence>
<dbReference type="EMBL" id="JAPEUY010000019">
    <property type="protein sequence ID" value="KAJ4363500.1"/>
    <property type="molecule type" value="Genomic_DNA"/>
</dbReference>
<proteinExistence type="predicted"/>
<keyword evidence="2" id="KW-0472">Membrane</keyword>
<protein>
    <recommendedName>
        <fullName evidence="5">Ricin B lectin domain-containing protein</fullName>
    </recommendedName>
</protein>
<dbReference type="SUPFAM" id="SSF50370">
    <property type="entry name" value="Ricin B-like lectins"/>
    <property type="match status" value="1"/>
</dbReference>
<evidence type="ECO:0000313" key="3">
    <source>
        <dbReference type="EMBL" id="KAJ4363500.1"/>
    </source>
</evidence>
<name>A0A9W8XZZ7_9PLEO</name>